<comment type="caution">
    <text evidence="1">The sequence shown here is derived from an EMBL/GenBank/DDBJ whole genome shotgun (WGS) entry which is preliminary data.</text>
</comment>
<evidence type="ECO:0000313" key="1">
    <source>
        <dbReference type="EMBL" id="KGE88484.1"/>
    </source>
</evidence>
<dbReference type="Proteomes" id="UP000029736">
    <property type="component" value="Unassembled WGS sequence"/>
</dbReference>
<keyword evidence="2" id="KW-1185">Reference proteome</keyword>
<protein>
    <submittedName>
        <fullName evidence="1">Uncharacterized protein</fullName>
    </submittedName>
</protein>
<gene>
    <name evidence="1" type="ORF">IX84_07260</name>
</gene>
<reference evidence="1 2" key="1">
    <citation type="journal article" date="2014" name="Int. J. Syst. Evol. Microbiol.">
        <title>Phaeodactylibacter xiamenensis gen. nov., sp. nov., a member of the family Saprospiraceae isolated from the marine alga Phaeodactylum tricornutum.</title>
        <authorList>
            <person name="Chen Z.Jr."/>
            <person name="Lei X."/>
            <person name="Lai Q."/>
            <person name="Li Y."/>
            <person name="Zhang B."/>
            <person name="Zhang J."/>
            <person name="Zhang H."/>
            <person name="Yang L."/>
            <person name="Zheng W."/>
            <person name="Tian Y."/>
            <person name="Yu Z."/>
            <person name="Xu H.Jr."/>
            <person name="Zheng T."/>
        </authorList>
    </citation>
    <scope>NUCLEOTIDE SEQUENCE [LARGE SCALE GENOMIC DNA]</scope>
    <source>
        <strain evidence="1 2">KD52</strain>
    </source>
</reference>
<dbReference type="EMBL" id="JPOS01000018">
    <property type="protein sequence ID" value="KGE88484.1"/>
    <property type="molecule type" value="Genomic_DNA"/>
</dbReference>
<sequence length="66" mass="7776">MQNDILKGFSAKIFKISENPYFFCLSFQTFNELFAELKVYGNEILKIAQFLKVHFFNGFCAYSLFN</sequence>
<name>A0A098S7E0_9BACT</name>
<proteinExistence type="predicted"/>
<dbReference type="AlphaFoldDB" id="A0A098S7E0"/>
<organism evidence="1 2">
    <name type="scientific">Phaeodactylibacter xiamenensis</name>
    <dbReference type="NCBI Taxonomy" id="1524460"/>
    <lineage>
        <taxon>Bacteria</taxon>
        <taxon>Pseudomonadati</taxon>
        <taxon>Bacteroidota</taxon>
        <taxon>Saprospiria</taxon>
        <taxon>Saprospirales</taxon>
        <taxon>Haliscomenobacteraceae</taxon>
        <taxon>Phaeodactylibacter</taxon>
    </lineage>
</organism>
<accession>A0A098S7E0</accession>
<evidence type="ECO:0000313" key="2">
    <source>
        <dbReference type="Proteomes" id="UP000029736"/>
    </source>
</evidence>